<evidence type="ECO:0000313" key="11">
    <source>
        <dbReference type="Proteomes" id="UP001249851"/>
    </source>
</evidence>
<dbReference type="Proteomes" id="UP001249851">
    <property type="component" value="Unassembled WGS sequence"/>
</dbReference>
<evidence type="ECO:0000256" key="3">
    <source>
        <dbReference type="ARBA" id="ARBA00022692"/>
    </source>
</evidence>
<dbReference type="GO" id="GO:0005886">
    <property type="term" value="C:plasma membrane"/>
    <property type="evidence" value="ECO:0007669"/>
    <property type="project" value="TreeGrafter"/>
</dbReference>
<keyword evidence="4 8" id="KW-1133">Transmembrane helix</keyword>
<organism evidence="10 11">
    <name type="scientific">Acropora cervicornis</name>
    <name type="common">Staghorn coral</name>
    <dbReference type="NCBI Taxonomy" id="6130"/>
    <lineage>
        <taxon>Eukaryota</taxon>
        <taxon>Metazoa</taxon>
        <taxon>Cnidaria</taxon>
        <taxon>Anthozoa</taxon>
        <taxon>Hexacorallia</taxon>
        <taxon>Scleractinia</taxon>
        <taxon>Astrocoeniina</taxon>
        <taxon>Acroporidae</taxon>
        <taxon>Acropora</taxon>
    </lineage>
</organism>
<reference evidence="10" key="1">
    <citation type="journal article" date="2023" name="G3 (Bethesda)">
        <title>Whole genome assembly and annotation of the endangered Caribbean coral Acropora cervicornis.</title>
        <authorList>
            <person name="Selwyn J.D."/>
            <person name="Vollmer S.V."/>
        </authorList>
    </citation>
    <scope>NUCLEOTIDE SEQUENCE</scope>
    <source>
        <strain evidence="10">K2</strain>
    </source>
</reference>
<dbReference type="FunFam" id="1.20.1640.10:FF:000048">
    <property type="entry name" value="protein patched homolog 1 isoform X2"/>
    <property type="match status" value="1"/>
</dbReference>
<protein>
    <submittedName>
        <fullName evidence="10">Protein patched-like protein 2</fullName>
    </submittedName>
</protein>
<name>A0AAD9VCX6_ACRCE</name>
<feature type="transmembrane region" description="Helical" evidence="8">
    <location>
        <begin position="1274"/>
        <end position="1293"/>
    </location>
</feature>
<dbReference type="InterPro" id="IPR000731">
    <property type="entry name" value="SSD"/>
</dbReference>
<dbReference type="GO" id="GO:0005119">
    <property type="term" value="F:smoothened binding"/>
    <property type="evidence" value="ECO:0007669"/>
    <property type="project" value="TreeGrafter"/>
</dbReference>
<evidence type="ECO:0000256" key="8">
    <source>
        <dbReference type="SAM" id="Phobius"/>
    </source>
</evidence>
<comment type="subcellular location">
    <subcellularLocation>
        <location evidence="1">Membrane</location>
        <topology evidence="1">Multi-pass membrane protein</topology>
    </subcellularLocation>
</comment>
<feature type="transmembrane region" description="Helical" evidence="8">
    <location>
        <begin position="1247"/>
        <end position="1267"/>
    </location>
</feature>
<evidence type="ECO:0000256" key="5">
    <source>
        <dbReference type="ARBA" id="ARBA00023136"/>
    </source>
</evidence>
<dbReference type="PROSITE" id="PS50156">
    <property type="entry name" value="SSD"/>
    <property type="match status" value="1"/>
</dbReference>
<feature type="transmembrane region" description="Helical" evidence="8">
    <location>
        <begin position="531"/>
        <end position="561"/>
    </location>
</feature>
<sequence length="1553" mass="173069">MSYLEAYDSTWAKDLLQKIDQGHARGNRKALLVRSAIQCVLRKFGGVAQRHCGKVIMLGFIPLIVFAFGLTRAKLETDAENLWIEVGGRLEKEIEYTKKSIGEGYGATSELLIQTPNMEGTNILKVKEMKQHLEALTVATNISVEIFEQIWSLKDLCYTLSFPLLGDNILDTILPQLLPCLIITPLDCFWEGSIPLGPRYKQNLGEENSSGDFQWSKINPEELINWFKPRMDKIVFEKTMALFREAGISSGYVKKPCLDPKNPECPFSAPNFSTKKKPDIGVELTGGCQGFATKFMDWPEELLVGGVIKNQSQVIRSAKAYQSIIMLRGSQQLHNYWHGKAKVNHLEWTEETASQVLEAWKREFTKTMNTRSVKQEKEDSTVLAFSSTSFNDLLQDFSKTSYSKVGIGYGLMNLKILGLLQLNPHCLHQFTCLKLHRIAQYIKLECTLVYACLTLIHWSDPVESHGALGFAGVLLVTVAVSSGLGFCSFIGIKFNAASTQILPFLALGLGVDDMFLLAHTYSTARDKKEPVAYCLASTGVSVFLTSFNNMFAFFMAALIPIPALRSFSFQAAIVVAFNFYAVIVIFPAMIAIDKCRRKAAKYDMFCCLGRTGPQRISITPSISGESSFVHYRYHNSCNSLLDNSAIVQGLSGTVILPGTVQATASQTIHLPRVVTVQASASAEVDNQPTAQHQHKRGQGKKPWPVSESDEIDLSAFGNAQDSNGDCHTKARAEATTNIVQVQMAADQKTIKDSVVRPLHHGYNRTLKIHPETSTANSCTCSEGTLDQRIKSFAAESHSRDCILNENAKCAAQPKDSVINENAVLFTKRTDSKSYPQAQSVPANVQIQVSANAASSSRTAVARAECSSTHGSLRTVSSQTRSSPGIESMGRASTAQSQQEHSTNVVKNCWQKATEKLEMYSLSCIARDYYGPWLQQMPVKMFPCTFVSCIYADSALKELDENNILVFQITVLFMFACFFAAGLYGCMKVEEGLDLTDVVPRKSPEHKFVEAQFKYFSFYQIAAVTMEDYDYPNGQELLYKFHDAFRQIPNIIKTPANDLPKFWLIYFREWLEVLQEAFDKDWEAKKITYEGWLDDASDEAVIGYKLLAQTGEKETINRSIVRDVRLVSKDGIIRPETFYKYLMVWYNVDVMGYTMSQANIKPEPEASWFNKRSSQDYNAMRVEPPSPPINFSYIPFNLINIRETKDFIEAIKSIRAICDEFSAQGLPNYPTGIPFIFWEQYIWLGEHLMVAVAIVLAASFVVMALILCNVWASMFVVIVLIMITVELYGFMGLTGIKLSAVPAVTLILSVGVGVEFTVHMCMQFLTSTGDRNQRMQRAVEHVFSPVVDGAISTLLGVVMLAGSDFDFIVRYFFHLLAALIVIGTLNGLVFLPVLLSLVGPGPEIEEITPPRAVSSAESNREFLPSSTCRQRTPPSDSELCIVGKQEELSSGSVKKSHRHKSRNAHKSKSRGNTRPRPRQNRSPPPVDSDSSSSTVTRVTARATVTVEVHTSERSSYPNYRGGAQLVGAVHNEGDGNEDEMRITNLEEFDGDIRR</sequence>
<feature type="region of interest" description="Disordered" evidence="7">
    <location>
        <begin position="1406"/>
        <end position="1501"/>
    </location>
</feature>
<feature type="region of interest" description="Disordered" evidence="7">
    <location>
        <begin position="681"/>
        <end position="706"/>
    </location>
</feature>
<dbReference type="EMBL" id="JARQWQ010000009">
    <property type="protein sequence ID" value="KAK2569958.1"/>
    <property type="molecule type" value="Genomic_DNA"/>
</dbReference>
<feature type="transmembrane region" description="Helical" evidence="8">
    <location>
        <begin position="1341"/>
        <end position="1361"/>
    </location>
</feature>
<dbReference type="GO" id="GO:0097108">
    <property type="term" value="F:hedgehog family protein binding"/>
    <property type="evidence" value="ECO:0007669"/>
    <property type="project" value="TreeGrafter"/>
</dbReference>
<evidence type="ECO:0000256" key="6">
    <source>
        <dbReference type="ARBA" id="ARBA00023180"/>
    </source>
</evidence>
<feature type="compositionally biased region" description="Basic residues" evidence="7">
    <location>
        <begin position="1453"/>
        <end position="1478"/>
    </location>
</feature>
<dbReference type="PANTHER" id="PTHR46022:SF1">
    <property type="entry name" value="PROTEIN PATCHED"/>
    <property type="match status" value="1"/>
</dbReference>
<evidence type="ECO:0000256" key="2">
    <source>
        <dbReference type="ARBA" id="ARBA00005585"/>
    </source>
</evidence>
<evidence type="ECO:0000256" key="1">
    <source>
        <dbReference type="ARBA" id="ARBA00004141"/>
    </source>
</evidence>
<feature type="domain" description="SSD" evidence="9">
    <location>
        <begin position="436"/>
        <end position="592"/>
    </location>
</feature>
<comment type="similarity">
    <text evidence="2">Belongs to the patched family.</text>
</comment>
<feature type="compositionally biased region" description="Polar residues" evidence="7">
    <location>
        <begin position="1423"/>
        <end position="1434"/>
    </location>
</feature>
<evidence type="ECO:0000256" key="4">
    <source>
        <dbReference type="ARBA" id="ARBA00022989"/>
    </source>
</evidence>
<feature type="compositionally biased region" description="Low complexity" evidence="7">
    <location>
        <begin position="1486"/>
        <end position="1501"/>
    </location>
</feature>
<dbReference type="PANTHER" id="PTHR46022">
    <property type="entry name" value="PROTEIN PATCHED"/>
    <property type="match status" value="1"/>
</dbReference>
<feature type="transmembrane region" description="Helical" evidence="8">
    <location>
        <begin position="567"/>
        <end position="592"/>
    </location>
</feature>
<keyword evidence="5 8" id="KW-0472">Membrane</keyword>
<keyword evidence="6" id="KW-0325">Glycoprotein</keyword>
<evidence type="ECO:0000313" key="10">
    <source>
        <dbReference type="EMBL" id="KAK2569958.1"/>
    </source>
</evidence>
<dbReference type="Gene3D" id="1.20.1640.10">
    <property type="entry name" value="Multidrug efflux transporter AcrB transmembrane domain"/>
    <property type="match status" value="2"/>
</dbReference>
<feature type="transmembrane region" description="Helical" evidence="8">
    <location>
        <begin position="468"/>
        <end position="494"/>
    </location>
</feature>
<reference evidence="10" key="2">
    <citation type="journal article" date="2023" name="Science">
        <title>Genomic signatures of disease resistance in endangered staghorn corals.</title>
        <authorList>
            <person name="Vollmer S.V."/>
            <person name="Selwyn J.D."/>
            <person name="Despard B.A."/>
            <person name="Roesel C.L."/>
        </authorList>
    </citation>
    <scope>NUCLEOTIDE SEQUENCE</scope>
    <source>
        <strain evidence="10">K2</strain>
    </source>
</reference>
<feature type="compositionally biased region" description="Polar residues" evidence="7">
    <location>
        <begin position="681"/>
        <end position="691"/>
    </location>
</feature>
<evidence type="ECO:0000256" key="7">
    <source>
        <dbReference type="SAM" id="MobiDB-lite"/>
    </source>
</evidence>
<comment type="caution">
    <text evidence="10">The sequence shown here is derived from an EMBL/GenBank/DDBJ whole genome shotgun (WGS) entry which is preliminary data.</text>
</comment>
<feature type="region of interest" description="Disordered" evidence="7">
    <location>
        <begin position="872"/>
        <end position="899"/>
    </location>
</feature>
<gene>
    <name evidence="10" type="ORF">P5673_005819</name>
</gene>
<dbReference type="SUPFAM" id="SSF82866">
    <property type="entry name" value="Multidrug efflux transporter AcrB transmembrane domain"/>
    <property type="match status" value="2"/>
</dbReference>
<dbReference type="Pfam" id="PF12349">
    <property type="entry name" value="Sterol-sensing"/>
    <property type="match status" value="1"/>
</dbReference>
<evidence type="ECO:0000259" key="9">
    <source>
        <dbReference type="PROSITE" id="PS50156"/>
    </source>
</evidence>
<keyword evidence="3 8" id="KW-0812">Transmembrane</keyword>
<feature type="transmembrane region" description="Helical" evidence="8">
    <location>
        <begin position="963"/>
        <end position="983"/>
    </location>
</feature>
<dbReference type="GO" id="GO:0008158">
    <property type="term" value="F:hedgehog receptor activity"/>
    <property type="evidence" value="ECO:0007669"/>
    <property type="project" value="TreeGrafter"/>
</dbReference>
<feature type="transmembrane region" description="Helical" evidence="8">
    <location>
        <begin position="1367"/>
        <end position="1394"/>
    </location>
</feature>
<proteinExistence type="inferred from homology"/>
<dbReference type="GO" id="GO:0045879">
    <property type="term" value="P:negative regulation of smoothened signaling pathway"/>
    <property type="evidence" value="ECO:0007669"/>
    <property type="project" value="TreeGrafter"/>
</dbReference>
<accession>A0AAD9VCX6</accession>
<feature type="transmembrane region" description="Helical" evidence="8">
    <location>
        <begin position="1299"/>
        <end position="1320"/>
    </location>
</feature>
<dbReference type="InterPro" id="IPR053958">
    <property type="entry name" value="HMGCR/SNAP/NPC1-like_SSD"/>
</dbReference>
<keyword evidence="11" id="KW-1185">Reference proteome</keyword>